<evidence type="ECO:0008006" key="3">
    <source>
        <dbReference type="Google" id="ProtNLM"/>
    </source>
</evidence>
<name>A0ABW9YQW9_9GAMM</name>
<gene>
    <name evidence="1" type="ORF">EIZ48_28225</name>
</gene>
<dbReference type="PANTHER" id="PTHR37941">
    <property type="entry name" value="FUMARASE E-RELATED"/>
    <property type="match status" value="1"/>
</dbReference>
<sequence>MSKLSGPEASRLFSEYHELISAESDRGAVILSASILDATLEELLKGFLLDPVNKKDELFSGPYAPLGSFSAKIEMCYRLGIIKKEVRSKLNKFKAIRNDFAHRLDTARLDDEANRSRMLEILRCTPDIAQSINGIVFRCGLNVDENYEQNLLNGYGCRNTFDTLFSAICMALKRNSVSIDKIDCFVQEG</sequence>
<dbReference type="InterPro" id="IPR038026">
    <property type="entry name" value="MtlR-like_sf"/>
</dbReference>
<dbReference type="SUPFAM" id="SSF158668">
    <property type="entry name" value="MtlR-like"/>
    <property type="match status" value="1"/>
</dbReference>
<keyword evidence="2" id="KW-1185">Reference proteome</keyword>
<dbReference type="EMBL" id="RSEJ01000095">
    <property type="protein sequence ID" value="NBI56352.1"/>
    <property type="molecule type" value="Genomic_DNA"/>
</dbReference>
<dbReference type="RefSeq" id="WP_160658673.1">
    <property type="nucleotide sequence ID" value="NZ_RSEJ01000095.1"/>
</dbReference>
<dbReference type="Gene3D" id="1.20.120.330">
    <property type="entry name" value="Nucleotidyltransferases domain 2"/>
    <property type="match status" value="1"/>
</dbReference>
<dbReference type="PANTHER" id="PTHR37941:SF1">
    <property type="entry name" value="FUMARASE E-RELATED"/>
    <property type="match status" value="1"/>
</dbReference>
<dbReference type="Proteomes" id="UP000738517">
    <property type="component" value="Unassembled WGS sequence"/>
</dbReference>
<organism evidence="1 2">
    <name type="scientific">Photobacterium alginatilyticum</name>
    <dbReference type="NCBI Taxonomy" id="1775171"/>
    <lineage>
        <taxon>Bacteria</taxon>
        <taxon>Pseudomonadati</taxon>
        <taxon>Pseudomonadota</taxon>
        <taxon>Gammaproteobacteria</taxon>
        <taxon>Vibrionales</taxon>
        <taxon>Vibrionaceae</taxon>
        <taxon>Photobacterium</taxon>
    </lineage>
</organism>
<evidence type="ECO:0000313" key="1">
    <source>
        <dbReference type="EMBL" id="NBI56352.1"/>
    </source>
</evidence>
<dbReference type="InterPro" id="IPR007761">
    <property type="entry name" value="MtlR-like"/>
</dbReference>
<proteinExistence type="predicted"/>
<reference evidence="1 2" key="1">
    <citation type="journal article" date="2017" name="Int. J. Syst. Evol. Microbiol.">
        <title>Photobacterium alginatilyticum sp. nov., a marine bacterium isolated from bottom seawater.</title>
        <authorList>
            <person name="Wang X."/>
            <person name="Wang Y."/>
            <person name="Yang X."/>
            <person name="Sun H."/>
            <person name="Li B."/>
            <person name="Zhang X.H."/>
        </authorList>
    </citation>
    <scope>NUCLEOTIDE SEQUENCE [LARGE SCALE GENOMIC DNA]</scope>
    <source>
        <strain evidence="1 2">P03D4</strain>
    </source>
</reference>
<evidence type="ECO:0000313" key="2">
    <source>
        <dbReference type="Proteomes" id="UP000738517"/>
    </source>
</evidence>
<accession>A0ABW9YQW9</accession>
<protein>
    <recommendedName>
        <fullName evidence="3">Transcriptional regulator</fullName>
    </recommendedName>
</protein>
<comment type="caution">
    <text evidence="1">The sequence shown here is derived from an EMBL/GenBank/DDBJ whole genome shotgun (WGS) entry which is preliminary data.</text>
</comment>